<dbReference type="PROSITE" id="PS51168">
    <property type="entry name" value="CHORISMATE_MUT_2"/>
    <property type="match status" value="1"/>
</dbReference>
<dbReference type="GO" id="GO:0004664">
    <property type="term" value="F:prephenate dehydratase activity"/>
    <property type="evidence" value="ECO:0007669"/>
    <property type="project" value="InterPro"/>
</dbReference>
<dbReference type="EMBL" id="LT907978">
    <property type="protein sequence ID" value="SOB71895.1"/>
    <property type="molecule type" value="Genomic_DNA"/>
</dbReference>
<dbReference type="GO" id="GO:0009094">
    <property type="term" value="P:L-phenylalanine biosynthetic process"/>
    <property type="evidence" value="ECO:0007669"/>
    <property type="project" value="UniProtKB-UniPathway"/>
</dbReference>
<dbReference type="Proteomes" id="UP000217549">
    <property type="component" value="Chromosome I"/>
</dbReference>
<proteinExistence type="predicted"/>
<dbReference type="InterPro" id="IPR036263">
    <property type="entry name" value="Chorismate_II_sf"/>
</dbReference>
<sequence>MDLSDVRKNIDRVDGEIRRLFVERMTLADQVACIKAKTEDKIYKPDREEIIIKKQTEGMKPELVREYTALIKRIMEVSRKYQYGRTLELRQCFPFEYTKVPAVILKPAMVREELYTCEDYSKDKVITVASYEEVADYIKEGKADAGIGIIEEVGIGVSDELHNLLAEKELYITHCKVQEDGGVRRKVVTFVDTLVVLPSHNRVKIMFECPNHSGSISSILSMISDYGVNLTEIHSRPFWKDNSWNYKFFAELNANIDTKEIRALLYQLSQETEYLKILGSYACEGDF</sequence>
<keyword evidence="4" id="KW-1185">Reference proteome</keyword>
<name>A0A285PV56_9FIRM</name>
<feature type="domain" description="ACT" evidence="2">
    <location>
        <begin position="204"/>
        <end position="282"/>
    </location>
</feature>
<dbReference type="SMART" id="SM00830">
    <property type="entry name" value="CM_2"/>
    <property type="match status" value="1"/>
</dbReference>
<evidence type="ECO:0000313" key="4">
    <source>
        <dbReference type="Proteomes" id="UP000217549"/>
    </source>
</evidence>
<dbReference type="PIRSF" id="PIRSF001500">
    <property type="entry name" value="Chor_mut_pdt_Ppr"/>
    <property type="match status" value="1"/>
</dbReference>
<dbReference type="Pfam" id="PF01817">
    <property type="entry name" value="CM_2"/>
    <property type="match status" value="1"/>
</dbReference>
<dbReference type="GO" id="GO:0004106">
    <property type="term" value="F:chorismate mutase activity"/>
    <property type="evidence" value="ECO:0007669"/>
    <property type="project" value="InterPro"/>
</dbReference>
<organism evidence="3 4">
    <name type="scientific">Anaerobutyricum hallii</name>
    <dbReference type="NCBI Taxonomy" id="39488"/>
    <lineage>
        <taxon>Bacteria</taxon>
        <taxon>Bacillati</taxon>
        <taxon>Bacillota</taxon>
        <taxon>Clostridia</taxon>
        <taxon>Lachnospirales</taxon>
        <taxon>Lachnospiraceae</taxon>
        <taxon>Anaerobutyricum</taxon>
    </lineage>
</organism>
<gene>
    <name evidence="3" type="ORF">EHLA_1163</name>
</gene>
<dbReference type="STRING" id="39488.ERS852450_03138"/>
<accession>A0A285PV56</accession>
<feature type="domain" description="Chorismate mutase" evidence="1">
    <location>
        <begin position="1"/>
        <end position="82"/>
    </location>
</feature>
<dbReference type="KEGG" id="ehl:EHLA_1163"/>
<protein>
    <submittedName>
        <fullName evidence="3">Chorismate mutase domain profile</fullName>
    </submittedName>
</protein>
<dbReference type="PROSITE" id="PS51671">
    <property type="entry name" value="ACT"/>
    <property type="match status" value="1"/>
</dbReference>
<dbReference type="AlphaFoldDB" id="A0A285PV56"/>
<dbReference type="GO" id="GO:0046417">
    <property type="term" value="P:chorismate metabolic process"/>
    <property type="evidence" value="ECO:0007669"/>
    <property type="project" value="InterPro"/>
</dbReference>
<dbReference type="SUPFAM" id="SSF55021">
    <property type="entry name" value="ACT-like"/>
    <property type="match status" value="1"/>
</dbReference>
<dbReference type="Gene3D" id="1.20.59.10">
    <property type="entry name" value="Chorismate mutase"/>
    <property type="match status" value="1"/>
</dbReference>
<dbReference type="InterPro" id="IPR002912">
    <property type="entry name" value="ACT_dom"/>
</dbReference>
<dbReference type="InterPro" id="IPR045865">
    <property type="entry name" value="ACT-like_dom_sf"/>
</dbReference>
<evidence type="ECO:0000259" key="1">
    <source>
        <dbReference type="PROSITE" id="PS51168"/>
    </source>
</evidence>
<dbReference type="RefSeq" id="WP_096239704.1">
    <property type="nucleotide sequence ID" value="NZ_LT907978.1"/>
</dbReference>
<dbReference type="SUPFAM" id="SSF48600">
    <property type="entry name" value="Chorismate mutase II"/>
    <property type="match status" value="1"/>
</dbReference>
<dbReference type="InterPro" id="IPR008242">
    <property type="entry name" value="Chor_mutase/pphenate_deHydtase"/>
</dbReference>
<dbReference type="InterPro" id="IPR036979">
    <property type="entry name" value="CM_dom_sf"/>
</dbReference>
<evidence type="ECO:0000259" key="2">
    <source>
        <dbReference type="PROSITE" id="PS51671"/>
    </source>
</evidence>
<evidence type="ECO:0000313" key="3">
    <source>
        <dbReference type="EMBL" id="SOB71895.1"/>
    </source>
</evidence>
<dbReference type="Pfam" id="PF01842">
    <property type="entry name" value="ACT"/>
    <property type="match status" value="1"/>
</dbReference>
<reference evidence="4" key="1">
    <citation type="submission" date="2017-09" db="EMBL/GenBank/DDBJ databases">
        <authorList>
            <person name="Shetty A S."/>
        </authorList>
    </citation>
    <scope>NUCLEOTIDE SEQUENCE [LARGE SCALE GENOMIC DNA]</scope>
</reference>
<dbReference type="Gene3D" id="3.30.70.260">
    <property type="match status" value="1"/>
</dbReference>
<dbReference type="UniPathway" id="UPA00121">
    <property type="reaction ID" value="UER00345"/>
</dbReference>
<dbReference type="CDD" id="cd04905">
    <property type="entry name" value="ACT_CM-PDT"/>
    <property type="match status" value="1"/>
</dbReference>
<dbReference type="InterPro" id="IPR002701">
    <property type="entry name" value="CM_II_prokaryot"/>
</dbReference>